<name>A0A7Z0D5Q1_9MICO</name>
<keyword evidence="19" id="KW-1185">Reference proteome</keyword>
<dbReference type="PIRSF" id="PIRSF000445">
    <property type="entry name" value="4pyrrol_synth_GluRdtase"/>
    <property type="match status" value="1"/>
</dbReference>
<dbReference type="Proteomes" id="UP000539111">
    <property type="component" value="Unassembled WGS sequence"/>
</dbReference>
<dbReference type="GO" id="GO:0008883">
    <property type="term" value="F:glutamyl-tRNA reductase activity"/>
    <property type="evidence" value="ECO:0007669"/>
    <property type="project" value="UniProtKB-UniRule"/>
</dbReference>
<evidence type="ECO:0000259" key="16">
    <source>
        <dbReference type="Pfam" id="PF01488"/>
    </source>
</evidence>
<organism evidence="18 19">
    <name type="scientific">Spelaeicoccus albus</name>
    <dbReference type="NCBI Taxonomy" id="1280376"/>
    <lineage>
        <taxon>Bacteria</taxon>
        <taxon>Bacillati</taxon>
        <taxon>Actinomycetota</taxon>
        <taxon>Actinomycetes</taxon>
        <taxon>Micrococcales</taxon>
        <taxon>Brevibacteriaceae</taxon>
        <taxon>Spelaeicoccus</taxon>
    </lineage>
</organism>
<evidence type="ECO:0000256" key="4">
    <source>
        <dbReference type="ARBA" id="ARBA00022857"/>
    </source>
</evidence>
<dbReference type="EMBL" id="JACBZP010000001">
    <property type="protein sequence ID" value="NYI69390.1"/>
    <property type="molecule type" value="Genomic_DNA"/>
</dbReference>
<dbReference type="Pfam" id="PF00745">
    <property type="entry name" value="GlutR_dimer"/>
    <property type="match status" value="1"/>
</dbReference>
<dbReference type="Pfam" id="PF01488">
    <property type="entry name" value="Shikimate_DH"/>
    <property type="match status" value="1"/>
</dbReference>
<comment type="catalytic activity">
    <reaction evidence="7 8 13">
        <text>(S)-4-amino-5-oxopentanoate + tRNA(Glu) + NADP(+) = L-glutamyl-tRNA(Glu) + NADPH + H(+)</text>
        <dbReference type="Rhea" id="RHEA:12344"/>
        <dbReference type="Rhea" id="RHEA-COMP:9663"/>
        <dbReference type="Rhea" id="RHEA-COMP:9680"/>
        <dbReference type="ChEBI" id="CHEBI:15378"/>
        <dbReference type="ChEBI" id="CHEBI:57501"/>
        <dbReference type="ChEBI" id="CHEBI:57783"/>
        <dbReference type="ChEBI" id="CHEBI:58349"/>
        <dbReference type="ChEBI" id="CHEBI:78442"/>
        <dbReference type="ChEBI" id="CHEBI:78520"/>
        <dbReference type="EC" id="1.2.1.70"/>
    </reaction>
</comment>
<evidence type="ECO:0000256" key="1">
    <source>
        <dbReference type="ARBA" id="ARBA00005059"/>
    </source>
</evidence>
<proteinExistence type="inferred from homology"/>
<feature type="binding site" evidence="8 10">
    <location>
        <position position="109"/>
    </location>
    <ligand>
        <name>substrate</name>
    </ligand>
</feature>
<comment type="function">
    <text evidence="8">Catalyzes the NADPH-dependent reduction of glutamyl-tRNA(Glu) to glutamate 1-semialdehyde (GSA).</text>
</comment>
<dbReference type="Gene3D" id="3.40.50.720">
    <property type="entry name" value="NAD(P)-binding Rossmann-like Domain"/>
    <property type="match status" value="1"/>
</dbReference>
<dbReference type="UniPathway" id="UPA00251">
    <property type="reaction ID" value="UER00316"/>
</dbReference>
<dbReference type="InterPro" id="IPR000343">
    <property type="entry name" value="4pyrrol_synth_GluRdtase"/>
</dbReference>
<protein>
    <recommendedName>
        <fullName evidence="3 8">Glutamyl-tRNA reductase</fullName>
        <shortName evidence="8">GluTR</shortName>
        <ecNumber evidence="3 8">1.2.1.70</ecNumber>
    </recommendedName>
</protein>
<dbReference type="FunFam" id="3.30.460.30:FF:000001">
    <property type="entry name" value="Glutamyl-tRNA reductase"/>
    <property type="match status" value="1"/>
</dbReference>
<feature type="binding site" evidence="8 11">
    <location>
        <begin position="189"/>
        <end position="194"/>
    </location>
    <ligand>
        <name>NADP(+)</name>
        <dbReference type="ChEBI" id="CHEBI:58349"/>
    </ligand>
</feature>
<dbReference type="SUPFAM" id="SSF51735">
    <property type="entry name" value="NAD(P)-binding Rossmann-fold domains"/>
    <property type="match status" value="1"/>
</dbReference>
<dbReference type="RefSeq" id="WP_179429626.1">
    <property type="nucleotide sequence ID" value="NZ_JACBZP010000001.1"/>
</dbReference>
<feature type="binding site" evidence="8 10">
    <location>
        <begin position="114"/>
        <end position="116"/>
    </location>
    <ligand>
        <name>substrate</name>
    </ligand>
</feature>
<dbReference type="EC" id="1.2.1.70" evidence="3 8"/>
<accession>A0A7Z0D5Q1</accession>
<evidence type="ECO:0000256" key="5">
    <source>
        <dbReference type="ARBA" id="ARBA00023002"/>
    </source>
</evidence>
<dbReference type="HAMAP" id="MF_00087">
    <property type="entry name" value="Glu_tRNA_reductase"/>
    <property type="match status" value="1"/>
</dbReference>
<feature type="binding site" evidence="8 10">
    <location>
        <position position="120"/>
    </location>
    <ligand>
        <name>substrate</name>
    </ligand>
</feature>
<feature type="site" description="Important for activity" evidence="8 12">
    <location>
        <position position="99"/>
    </location>
</feature>
<evidence type="ECO:0000256" key="3">
    <source>
        <dbReference type="ARBA" id="ARBA00012970"/>
    </source>
</evidence>
<evidence type="ECO:0000256" key="9">
    <source>
        <dbReference type="PIRSR" id="PIRSR000445-1"/>
    </source>
</evidence>
<evidence type="ECO:0000313" key="19">
    <source>
        <dbReference type="Proteomes" id="UP000539111"/>
    </source>
</evidence>
<dbReference type="PROSITE" id="PS00747">
    <property type="entry name" value="GLUTR"/>
    <property type="match status" value="1"/>
</dbReference>
<evidence type="ECO:0000256" key="11">
    <source>
        <dbReference type="PIRSR" id="PIRSR000445-3"/>
    </source>
</evidence>
<comment type="miscellaneous">
    <text evidence="8">During catalysis, the active site Cys acts as a nucleophile attacking the alpha-carbonyl group of tRNA-bound glutamate with the formation of a thioester intermediate between enzyme and glutamate, and the concomitant release of tRNA(Glu). The thioester intermediate is finally reduced by direct hydride transfer from NADPH, to form the product GSA.</text>
</comment>
<keyword evidence="4 8" id="KW-0521">NADP</keyword>
<sequence length="471" mass="49227">MTALIVGLSHHSAPIGVLESAALGATRAEELAGGMLAGEYVDGALVVSTCNRLELIADVTSFHGGLADLGGALVDALAMDWTSLTDHLYVHYDEAAVRHVFSVACGLDSMALGEAQILGQLRTTLARATSAGHVSSNLSRLMQTALRVGKRAHAETDLDQVARSMLDDALEPAPNWIGDLSGAHALVLGAGAMSGLVTAELARSGVKSITVANRTLARAERLAAGVGGRAVPMTGEILDAELPHADLVVACTGARTTVISADRVARADRPDRQFFVDLALPRDIDEAVGELPGVQVVGLRQLSELIDRGADSPASAALIRADEIVAEEVERFLSAKRSKAALPTVIALRKRAQRVLDAEMERLNSRLSGVDEHVLTEVRTSLNRMADKLMHTPTVRVKQLASQPGGSGYADALRALFDLKLDQPDSDTAAGQSGGHSLTAPDDTAALNAMPSAMFDAGALSDATTGPGEER</sequence>
<comment type="subunit">
    <text evidence="8">Homodimer.</text>
</comment>
<dbReference type="InterPro" id="IPR018214">
    <property type="entry name" value="GluRdtase_CS"/>
</dbReference>
<evidence type="ECO:0000259" key="17">
    <source>
        <dbReference type="Pfam" id="PF05201"/>
    </source>
</evidence>
<dbReference type="Pfam" id="PF05201">
    <property type="entry name" value="GlutR_N"/>
    <property type="match status" value="1"/>
</dbReference>
<feature type="domain" description="Glutamyl-tRNA reductase N-terminal" evidence="17">
    <location>
        <begin position="6"/>
        <end position="156"/>
    </location>
</feature>
<keyword evidence="5 8" id="KW-0560">Oxidoreductase</keyword>
<dbReference type="PANTHER" id="PTHR43013:SF1">
    <property type="entry name" value="GLUTAMYL-TRNA REDUCTASE"/>
    <property type="match status" value="1"/>
</dbReference>
<dbReference type="Gene3D" id="3.30.460.30">
    <property type="entry name" value="Glutamyl-tRNA reductase, N-terminal domain"/>
    <property type="match status" value="1"/>
</dbReference>
<dbReference type="InterPro" id="IPR036453">
    <property type="entry name" value="GluRdtase_dimer_dom_sf"/>
</dbReference>
<dbReference type="InterPro" id="IPR015896">
    <property type="entry name" value="4pyrrol_synth_GluRdtase_dimer"/>
</dbReference>
<dbReference type="InterPro" id="IPR015895">
    <property type="entry name" value="4pyrrol_synth_GluRdtase_N"/>
</dbReference>
<comment type="pathway">
    <text evidence="1 8 13">Porphyrin-containing compound metabolism; protoporphyrin-IX biosynthesis; 5-aminolevulinate from L-glutamyl-tRNA(Glu): step 1/2.</text>
</comment>
<feature type="active site" description="Nucleophile" evidence="8 9">
    <location>
        <position position="50"/>
    </location>
</feature>
<comment type="domain">
    <text evidence="8">Possesses an unusual extended V-shaped dimeric structure with each monomer consisting of three distinct domains arranged along a curved 'spinal' alpha-helix. The N-terminal catalytic domain specifically recognizes the glutamate moiety of the substrate. The second domain is the NADPH-binding domain, and the third C-terminal domain is responsible for dimerization.</text>
</comment>
<dbReference type="InterPro" id="IPR036343">
    <property type="entry name" value="GluRdtase_N_sf"/>
</dbReference>
<dbReference type="NCBIfam" id="NF000744">
    <property type="entry name" value="PRK00045.1-3"/>
    <property type="match status" value="1"/>
</dbReference>
<evidence type="ECO:0000313" key="18">
    <source>
        <dbReference type="EMBL" id="NYI69390.1"/>
    </source>
</evidence>
<evidence type="ECO:0000259" key="15">
    <source>
        <dbReference type="Pfam" id="PF00745"/>
    </source>
</evidence>
<keyword evidence="6 8" id="KW-0627">Porphyrin biosynthesis</keyword>
<evidence type="ECO:0000256" key="7">
    <source>
        <dbReference type="ARBA" id="ARBA00047464"/>
    </source>
</evidence>
<evidence type="ECO:0000256" key="14">
    <source>
        <dbReference type="SAM" id="MobiDB-lite"/>
    </source>
</evidence>
<feature type="binding site" evidence="8 10">
    <location>
        <begin position="49"/>
        <end position="52"/>
    </location>
    <ligand>
        <name>substrate</name>
    </ligand>
</feature>
<gene>
    <name evidence="8" type="primary">hemA</name>
    <name evidence="18" type="ORF">BJY26_003696</name>
</gene>
<dbReference type="GO" id="GO:0050661">
    <property type="term" value="F:NADP binding"/>
    <property type="evidence" value="ECO:0007669"/>
    <property type="project" value="InterPro"/>
</dbReference>
<comment type="caution">
    <text evidence="18">The sequence shown here is derived from an EMBL/GenBank/DDBJ whole genome shotgun (WGS) entry which is preliminary data.</text>
</comment>
<feature type="domain" description="Tetrapyrrole biosynthesis glutamyl-tRNA reductase dimerisation" evidence="15">
    <location>
        <begin position="321"/>
        <end position="419"/>
    </location>
</feature>
<evidence type="ECO:0000256" key="10">
    <source>
        <dbReference type="PIRSR" id="PIRSR000445-2"/>
    </source>
</evidence>
<comment type="similarity">
    <text evidence="2 8 13">Belongs to the glutamyl-tRNA reductase family.</text>
</comment>
<evidence type="ECO:0000256" key="6">
    <source>
        <dbReference type="ARBA" id="ARBA00023244"/>
    </source>
</evidence>
<dbReference type="InterPro" id="IPR036291">
    <property type="entry name" value="NAD(P)-bd_dom_sf"/>
</dbReference>
<dbReference type="SUPFAM" id="SSF69075">
    <property type="entry name" value="Glutamyl tRNA-reductase dimerization domain"/>
    <property type="match status" value="1"/>
</dbReference>
<feature type="domain" description="Quinate/shikimate 5-dehydrogenase/glutamyl-tRNA reductase" evidence="16">
    <location>
        <begin position="176"/>
        <end position="303"/>
    </location>
</feature>
<dbReference type="InterPro" id="IPR006151">
    <property type="entry name" value="Shikm_DH/Glu-tRNA_Rdtase"/>
</dbReference>
<reference evidence="18 19" key="1">
    <citation type="submission" date="2020-07" db="EMBL/GenBank/DDBJ databases">
        <title>Sequencing the genomes of 1000 actinobacteria strains.</title>
        <authorList>
            <person name="Klenk H.-P."/>
        </authorList>
    </citation>
    <scope>NUCLEOTIDE SEQUENCE [LARGE SCALE GENOMIC DNA]</scope>
    <source>
        <strain evidence="18 19">DSM 26341</strain>
    </source>
</reference>
<dbReference type="NCBIfam" id="TIGR01035">
    <property type="entry name" value="hemA"/>
    <property type="match status" value="1"/>
</dbReference>
<evidence type="ECO:0000256" key="12">
    <source>
        <dbReference type="PIRSR" id="PIRSR000445-4"/>
    </source>
</evidence>
<dbReference type="AlphaFoldDB" id="A0A7Z0D5Q1"/>
<dbReference type="PANTHER" id="PTHR43013">
    <property type="entry name" value="GLUTAMYL-TRNA REDUCTASE"/>
    <property type="match status" value="1"/>
</dbReference>
<dbReference type="CDD" id="cd05213">
    <property type="entry name" value="NAD_bind_Glutamyl_tRNA_reduct"/>
    <property type="match status" value="1"/>
</dbReference>
<evidence type="ECO:0000256" key="8">
    <source>
        <dbReference type="HAMAP-Rule" id="MF_00087"/>
    </source>
</evidence>
<feature type="region of interest" description="Disordered" evidence="14">
    <location>
        <begin position="424"/>
        <end position="451"/>
    </location>
</feature>
<dbReference type="GO" id="GO:0019353">
    <property type="term" value="P:protoporphyrinogen IX biosynthetic process from glutamate"/>
    <property type="evidence" value="ECO:0007669"/>
    <property type="project" value="TreeGrafter"/>
</dbReference>
<evidence type="ECO:0000256" key="13">
    <source>
        <dbReference type="RuleBase" id="RU000584"/>
    </source>
</evidence>
<dbReference type="SUPFAM" id="SSF69742">
    <property type="entry name" value="Glutamyl tRNA-reductase catalytic, N-terminal domain"/>
    <property type="match status" value="1"/>
</dbReference>
<evidence type="ECO:0000256" key="2">
    <source>
        <dbReference type="ARBA" id="ARBA00005916"/>
    </source>
</evidence>